<feature type="transmembrane region" description="Helical" evidence="8">
    <location>
        <begin position="12"/>
        <end position="33"/>
    </location>
</feature>
<evidence type="ECO:0000256" key="4">
    <source>
        <dbReference type="ARBA" id="ARBA00022679"/>
    </source>
</evidence>
<protein>
    <recommendedName>
        <fullName evidence="9">Glycosyltransferase RgtA/B/C/D-like domain-containing protein</fullName>
    </recommendedName>
</protein>
<gene>
    <name evidence="10" type="ORF">FLM9_1237</name>
</gene>
<keyword evidence="4" id="KW-0808">Transferase</keyword>
<evidence type="ECO:0000256" key="2">
    <source>
        <dbReference type="ARBA" id="ARBA00022475"/>
    </source>
</evidence>
<evidence type="ECO:0000256" key="3">
    <source>
        <dbReference type="ARBA" id="ARBA00022676"/>
    </source>
</evidence>
<evidence type="ECO:0000313" key="11">
    <source>
        <dbReference type="Proteomes" id="UP000182631"/>
    </source>
</evidence>
<dbReference type="GO" id="GO:0009103">
    <property type="term" value="P:lipopolysaccharide biosynthetic process"/>
    <property type="evidence" value="ECO:0007669"/>
    <property type="project" value="UniProtKB-ARBA"/>
</dbReference>
<dbReference type="PANTHER" id="PTHR33908:SF11">
    <property type="entry name" value="MEMBRANE PROTEIN"/>
    <property type="match status" value="1"/>
</dbReference>
<dbReference type="InterPro" id="IPR038731">
    <property type="entry name" value="RgtA/B/C-like"/>
</dbReference>
<evidence type="ECO:0000256" key="8">
    <source>
        <dbReference type="SAM" id="Phobius"/>
    </source>
</evidence>
<evidence type="ECO:0000256" key="6">
    <source>
        <dbReference type="ARBA" id="ARBA00022989"/>
    </source>
</evidence>
<accession>A0A171DHA8</accession>
<evidence type="ECO:0000259" key="9">
    <source>
        <dbReference type="Pfam" id="PF13231"/>
    </source>
</evidence>
<keyword evidence="11" id="KW-1185">Reference proteome</keyword>
<proteinExistence type="predicted"/>
<reference evidence="11" key="1">
    <citation type="submission" date="2016-02" db="EMBL/GenBank/DDBJ databases">
        <authorList>
            <person name="liu f."/>
        </authorList>
    </citation>
    <scope>NUCLEOTIDE SEQUENCE [LARGE SCALE GENOMIC DNA]</scope>
</reference>
<organism evidence="10 11">
    <name type="scientific">Candidatus Synechococcus spongiarum</name>
    <dbReference type="NCBI Taxonomy" id="431041"/>
    <lineage>
        <taxon>Bacteria</taxon>
        <taxon>Bacillati</taxon>
        <taxon>Cyanobacteriota</taxon>
        <taxon>Cyanophyceae</taxon>
        <taxon>Synechococcales</taxon>
        <taxon>Synechococcaceae</taxon>
        <taxon>Synechococcus</taxon>
    </lineage>
</organism>
<evidence type="ECO:0000313" key="10">
    <source>
        <dbReference type="EMBL" id="SAY39174.1"/>
    </source>
</evidence>
<keyword evidence="3" id="KW-0328">Glycosyltransferase</keyword>
<dbReference type="AlphaFoldDB" id="A0A171DHA8"/>
<dbReference type="PANTHER" id="PTHR33908">
    <property type="entry name" value="MANNOSYLTRANSFERASE YKCB-RELATED"/>
    <property type="match status" value="1"/>
</dbReference>
<keyword evidence="5 8" id="KW-0812">Transmembrane</keyword>
<dbReference type="GO" id="GO:0016763">
    <property type="term" value="F:pentosyltransferase activity"/>
    <property type="evidence" value="ECO:0007669"/>
    <property type="project" value="TreeGrafter"/>
</dbReference>
<comment type="subcellular location">
    <subcellularLocation>
        <location evidence="1">Cell membrane</location>
        <topology evidence="1">Multi-pass membrane protein</topology>
    </subcellularLocation>
</comment>
<evidence type="ECO:0000256" key="7">
    <source>
        <dbReference type="ARBA" id="ARBA00023136"/>
    </source>
</evidence>
<dbReference type="Proteomes" id="UP000182631">
    <property type="component" value="Unassembled WGS sequence"/>
</dbReference>
<keyword evidence="2" id="KW-1003">Cell membrane</keyword>
<keyword evidence="6 8" id="KW-1133">Transmembrane helix</keyword>
<dbReference type="RefSeq" id="WP_180365317.1">
    <property type="nucleotide sequence ID" value="NZ_FITM01000136.1"/>
</dbReference>
<evidence type="ECO:0000256" key="5">
    <source>
        <dbReference type="ARBA" id="ARBA00022692"/>
    </source>
</evidence>
<dbReference type="EMBL" id="FITM01000136">
    <property type="protein sequence ID" value="SAY39174.1"/>
    <property type="molecule type" value="Genomic_DNA"/>
</dbReference>
<feature type="non-terminal residue" evidence="10">
    <location>
        <position position="78"/>
    </location>
</feature>
<name>A0A171DHA8_9SYNE</name>
<dbReference type="Pfam" id="PF13231">
    <property type="entry name" value="PMT_2"/>
    <property type="match status" value="1"/>
</dbReference>
<sequence length="78" mass="8278">MGLFGVSDGAARLPFVLLALLSAWIIYGIGALILSRRAGAMASFILGTSYLWAAYSRRVSPDLASISFFLAGVLLLVQ</sequence>
<keyword evidence="7 8" id="KW-0472">Membrane</keyword>
<feature type="domain" description="Glycosyltransferase RgtA/B/C/D-like" evidence="9">
    <location>
        <begin position="2"/>
        <end position="77"/>
    </location>
</feature>
<dbReference type="GO" id="GO:0005886">
    <property type="term" value="C:plasma membrane"/>
    <property type="evidence" value="ECO:0007669"/>
    <property type="project" value="UniProtKB-SubCell"/>
</dbReference>
<dbReference type="InterPro" id="IPR050297">
    <property type="entry name" value="LipidA_mod_glycosyltrf_83"/>
</dbReference>
<evidence type="ECO:0000256" key="1">
    <source>
        <dbReference type="ARBA" id="ARBA00004651"/>
    </source>
</evidence>